<keyword evidence="2" id="KW-1185">Reference proteome</keyword>
<evidence type="ECO:0000313" key="1">
    <source>
        <dbReference type="EMBL" id="PTN07753.1"/>
    </source>
</evidence>
<gene>
    <name evidence="1" type="ORF">C8N47_11318</name>
</gene>
<proteinExistence type="predicted"/>
<organism evidence="1 2">
    <name type="scientific">Mangrovibacterium marinum</name>
    <dbReference type="NCBI Taxonomy" id="1639118"/>
    <lineage>
        <taxon>Bacteria</taxon>
        <taxon>Pseudomonadati</taxon>
        <taxon>Bacteroidota</taxon>
        <taxon>Bacteroidia</taxon>
        <taxon>Marinilabiliales</taxon>
        <taxon>Prolixibacteraceae</taxon>
        <taxon>Mangrovibacterium</taxon>
    </lineage>
</organism>
<dbReference type="OrthoDB" id="1113889at2"/>
<dbReference type="RefSeq" id="WP_107822951.1">
    <property type="nucleotide sequence ID" value="NZ_QAAD01000013.1"/>
</dbReference>
<reference evidence="1 2" key="1">
    <citation type="submission" date="2018-04" db="EMBL/GenBank/DDBJ databases">
        <title>Genomic Encyclopedia of Archaeal and Bacterial Type Strains, Phase II (KMG-II): from individual species to whole genera.</title>
        <authorList>
            <person name="Goeker M."/>
        </authorList>
    </citation>
    <scope>NUCLEOTIDE SEQUENCE [LARGE SCALE GENOMIC DNA]</scope>
    <source>
        <strain evidence="1 2">DSM 28823</strain>
    </source>
</reference>
<dbReference type="AlphaFoldDB" id="A0A2T5BZQ9"/>
<accession>A0A2T5BZQ9</accession>
<comment type="caution">
    <text evidence="1">The sequence shown here is derived from an EMBL/GenBank/DDBJ whole genome shotgun (WGS) entry which is preliminary data.</text>
</comment>
<protein>
    <submittedName>
        <fullName evidence="1">Uncharacterized protein</fullName>
    </submittedName>
</protein>
<sequence>MTYQKGQYGYDLEWIQKHQTVVELVGESSRVLVAPDLQGRVMTSTATGESGYSFGWVNHELFASEERSEQFNAFGGEERFWLGPEGGPFAFFFDKEKAQTMANWRVPQALDTMAWEVQEVMPEMVTLYKAFKLKNYAETEFELAVTRRVGIILPDEIDFVLNCKIGPSVRTVAYESLNQVQNAGQTAWEKATGLPSIWMLSMYNPSPDVVAIVPFKDGEADAALKTDYFGEIPADRLKVRDGYLLFKADGRFRSKLGIPPSIAKRYLGSYDWINHRLTILETTINPQATDYVNSAWGEEQEKPFGGDLINAYNDGPLENGQQLGPFYELESSSEALQLKPGQSHIHIQRTYHFEGSEDDLNEIATKILGVSVYDLKDAFD</sequence>
<dbReference type="InterPro" id="IPR046713">
    <property type="entry name" value="DUF6786"/>
</dbReference>
<dbReference type="Pfam" id="PF20583">
    <property type="entry name" value="DUF6786"/>
    <property type="match status" value="1"/>
</dbReference>
<name>A0A2T5BZQ9_9BACT</name>
<dbReference type="Proteomes" id="UP000243525">
    <property type="component" value="Unassembled WGS sequence"/>
</dbReference>
<dbReference type="EMBL" id="QAAD01000013">
    <property type="protein sequence ID" value="PTN07753.1"/>
    <property type="molecule type" value="Genomic_DNA"/>
</dbReference>
<evidence type="ECO:0000313" key="2">
    <source>
        <dbReference type="Proteomes" id="UP000243525"/>
    </source>
</evidence>